<evidence type="ECO:0000313" key="2">
    <source>
        <dbReference type="EMBL" id="KAA9361451.1"/>
    </source>
</evidence>
<feature type="transmembrane region" description="Helical" evidence="1">
    <location>
        <begin position="44"/>
        <end position="65"/>
    </location>
</feature>
<dbReference type="AlphaFoldDB" id="A0A5N1JN94"/>
<keyword evidence="1" id="KW-0472">Membrane</keyword>
<gene>
    <name evidence="2" type="ORF">F3W84_20375</name>
</gene>
<comment type="caution">
    <text evidence="2">The sequence shown here is derived from an EMBL/GenBank/DDBJ whole genome shotgun (WGS) entry which is preliminary data.</text>
</comment>
<dbReference type="Proteomes" id="UP000327108">
    <property type="component" value="Unassembled WGS sequence"/>
</dbReference>
<accession>A0A5N1JN94</accession>
<protein>
    <submittedName>
        <fullName evidence="2">Uncharacterized protein</fullName>
    </submittedName>
</protein>
<evidence type="ECO:0000313" key="3">
    <source>
        <dbReference type="Proteomes" id="UP000327108"/>
    </source>
</evidence>
<reference evidence="2 3" key="1">
    <citation type="submission" date="2019-09" db="EMBL/GenBank/DDBJ databases">
        <title>Biological control of the noxious weed angled onion (Allium triquetrum) thwarted by endophytic bacteria in Victoria, Australia.</title>
        <authorList>
            <person name="Tehranchian P."/>
            <person name="Adair R.J."/>
            <person name="Van T.H."/>
            <person name="Morrison P.D."/>
            <person name="Williams H."/>
            <person name="Lawrie A.C."/>
        </authorList>
    </citation>
    <scope>NUCLEOTIDE SEQUENCE [LARGE SCALE GENOMIC DNA]</scope>
    <source>
        <strain evidence="2 3">RPTAtOch1</strain>
    </source>
</reference>
<name>A0A5N1JN94_9HYPH</name>
<keyword evidence="1" id="KW-1133">Transmembrane helix</keyword>
<sequence length="68" mass="7751">MGVGGRRDLQYIDQIIMFAAGIWMSAAGFGHIKFSSNEEWFNRLVWHFKWMGPLLVVIAVVLAFAPRP</sequence>
<keyword evidence="3" id="KW-1185">Reference proteome</keyword>
<feature type="transmembrane region" description="Helical" evidence="1">
    <location>
        <begin position="12"/>
        <end position="32"/>
    </location>
</feature>
<keyword evidence="1" id="KW-0812">Transmembrane</keyword>
<organism evidence="2 3">
    <name type="scientific">Ochrobactrum quorumnocens</name>
    <dbReference type="NCBI Taxonomy" id="271865"/>
    <lineage>
        <taxon>Bacteria</taxon>
        <taxon>Pseudomonadati</taxon>
        <taxon>Pseudomonadota</taxon>
        <taxon>Alphaproteobacteria</taxon>
        <taxon>Hyphomicrobiales</taxon>
        <taxon>Brucellaceae</taxon>
        <taxon>Brucella/Ochrobactrum group</taxon>
        <taxon>Ochrobactrum</taxon>
    </lineage>
</organism>
<evidence type="ECO:0000256" key="1">
    <source>
        <dbReference type="SAM" id="Phobius"/>
    </source>
</evidence>
<proteinExistence type="predicted"/>
<dbReference type="EMBL" id="VYXQ01000025">
    <property type="protein sequence ID" value="KAA9361451.1"/>
    <property type="molecule type" value="Genomic_DNA"/>
</dbReference>